<dbReference type="SUPFAM" id="SSF158791">
    <property type="entry name" value="MgtE N-terminal domain-like"/>
    <property type="match status" value="1"/>
</dbReference>
<dbReference type="InterPro" id="IPR006669">
    <property type="entry name" value="MgtE_transporter"/>
</dbReference>
<accession>A0A3B1AL28</accession>
<dbReference type="AlphaFoldDB" id="A0A3B1AL28"/>
<dbReference type="InterPro" id="IPR006667">
    <property type="entry name" value="SLC41_membr_dom"/>
</dbReference>
<proteinExistence type="inferred from homology"/>
<dbReference type="PANTHER" id="PTHR43773:SF1">
    <property type="entry name" value="MAGNESIUM TRANSPORTER MGTE"/>
    <property type="match status" value="1"/>
</dbReference>
<dbReference type="InterPro" id="IPR038076">
    <property type="entry name" value="MgtE_N_sf"/>
</dbReference>
<dbReference type="Pfam" id="PF03448">
    <property type="entry name" value="MgtE_N"/>
    <property type="match status" value="1"/>
</dbReference>
<comment type="similarity">
    <text evidence="2">Belongs to the SLC41A transporter family.</text>
</comment>
<feature type="transmembrane region" description="Helical" evidence="8">
    <location>
        <begin position="328"/>
        <end position="355"/>
    </location>
</feature>
<dbReference type="SUPFAM" id="SSF161093">
    <property type="entry name" value="MgtE membrane domain-like"/>
    <property type="match status" value="1"/>
</dbReference>
<dbReference type="InterPro" id="IPR006668">
    <property type="entry name" value="Mg_transptr_MgtE_intracell_dom"/>
</dbReference>
<feature type="transmembrane region" description="Helical" evidence="8">
    <location>
        <begin position="437"/>
        <end position="464"/>
    </location>
</feature>
<dbReference type="Gene3D" id="1.10.357.20">
    <property type="entry name" value="SLC41 divalent cation transporters, integral membrane domain"/>
    <property type="match status" value="1"/>
</dbReference>
<evidence type="ECO:0000256" key="8">
    <source>
        <dbReference type="SAM" id="Phobius"/>
    </source>
</evidence>
<dbReference type="CDD" id="cd04606">
    <property type="entry name" value="CBS_pair_Mg_transporter"/>
    <property type="match status" value="1"/>
</dbReference>
<dbReference type="SMART" id="SM00116">
    <property type="entry name" value="CBS"/>
    <property type="match status" value="2"/>
</dbReference>
<gene>
    <name evidence="10" type="ORF">MNBD_ALPHA03-687</name>
</gene>
<feature type="transmembrane region" description="Helical" evidence="8">
    <location>
        <begin position="302"/>
        <end position="322"/>
    </location>
</feature>
<dbReference type="InterPro" id="IPR036739">
    <property type="entry name" value="SLC41_membr_dom_sf"/>
</dbReference>
<evidence type="ECO:0000313" key="10">
    <source>
        <dbReference type="EMBL" id="VAX02421.1"/>
    </source>
</evidence>
<evidence type="ECO:0000256" key="3">
    <source>
        <dbReference type="ARBA" id="ARBA00022448"/>
    </source>
</evidence>
<dbReference type="EMBL" id="UOFW01000009">
    <property type="protein sequence ID" value="VAX02421.1"/>
    <property type="molecule type" value="Genomic_DNA"/>
</dbReference>
<dbReference type="SUPFAM" id="SSF54631">
    <property type="entry name" value="CBS-domain pair"/>
    <property type="match status" value="1"/>
</dbReference>
<keyword evidence="5" id="KW-0460">Magnesium</keyword>
<dbReference type="Pfam" id="PF00571">
    <property type="entry name" value="CBS"/>
    <property type="match status" value="1"/>
</dbReference>
<protein>
    <submittedName>
        <fullName evidence="10">Mg/Co/Ni transporter MgtE, CBS domain-containing</fullName>
    </submittedName>
</protein>
<dbReference type="Gene3D" id="1.25.60.10">
    <property type="entry name" value="MgtE N-terminal domain-like"/>
    <property type="match status" value="1"/>
</dbReference>
<comment type="subcellular location">
    <subcellularLocation>
        <location evidence="1">Membrane</location>
        <topology evidence="1">Multi-pass membrane protein</topology>
    </subcellularLocation>
</comment>
<organism evidence="10">
    <name type="scientific">hydrothermal vent metagenome</name>
    <dbReference type="NCBI Taxonomy" id="652676"/>
    <lineage>
        <taxon>unclassified sequences</taxon>
        <taxon>metagenomes</taxon>
        <taxon>ecological metagenomes</taxon>
    </lineage>
</organism>
<reference evidence="10" key="1">
    <citation type="submission" date="2018-06" db="EMBL/GenBank/DDBJ databases">
        <authorList>
            <person name="Zhirakovskaya E."/>
        </authorList>
    </citation>
    <scope>NUCLEOTIDE SEQUENCE</scope>
</reference>
<name>A0A3B1AL28_9ZZZZ</name>
<dbReference type="NCBIfam" id="TIGR00400">
    <property type="entry name" value="mgtE"/>
    <property type="match status" value="1"/>
</dbReference>
<dbReference type="PANTHER" id="PTHR43773">
    <property type="entry name" value="MAGNESIUM TRANSPORTER MGTE"/>
    <property type="match status" value="1"/>
</dbReference>
<keyword evidence="3" id="KW-0813">Transport</keyword>
<evidence type="ECO:0000259" key="9">
    <source>
        <dbReference type="PROSITE" id="PS51371"/>
    </source>
</evidence>
<dbReference type="GO" id="GO:0016020">
    <property type="term" value="C:membrane"/>
    <property type="evidence" value="ECO:0007669"/>
    <property type="project" value="UniProtKB-SubCell"/>
</dbReference>
<evidence type="ECO:0000256" key="2">
    <source>
        <dbReference type="ARBA" id="ARBA00009749"/>
    </source>
</evidence>
<evidence type="ECO:0000256" key="4">
    <source>
        <dbReference type="ARBA" id="ARBA00022692"/>
    </source>
</evidence>
<evidence type="ECO:0000256" key="6">
    <source>
        <dbReference type="ARBA" id="ARBA00022989"/>
    </source>
</evidence>
<dbReference type="PROSITE" id="PS51371">
    <property type="entry name" value="CBS"/>
    <property type="match status" value="2"/>
</dbReference>
<feature type="domain" description="CBS" evidence="9">
    <location>
        <begin position="156"/>
        <end position="219"/>
    </location>
</feature>
<dbReference type="GO" id="GO:0015095">
    <property type="term" value="F:magnesium ion transmembrane transporter activity"/>
    <property type="evidence" value="ECO:0007669"/>
    <property type="project" value="InterPro"/>
</dbReference>
<sequence>METRDFPKMDKNKVISHQDMFEVTPELIEEISHALREHNTEQLEYLLRPLHSADIAKIYEQLGAEDRTGFTSHFGPELDPEVLTELEDNALDQIMREMDDQVVIKAITQLESDDAVDVLEDIDEEDRSRIIAAMPDEERLAVEEGLSYPEDSAGRMVQRNIITVPGAWTVGQVIDFLRTEEELPSEFYEIFIVDPLHHPVGMVSLNKLIRTYDNIPVSEIMNTDPKIISADKDQEVVAHMFRQYDLTSMGVADESGRLIGMITVDDVVDVIDEEAEEDILRMAGVRETDITESVFDASKNRIVWLLVNLGTAIIASMVIAMFDGTIEQMVALAVLMPIVASMGGNAGTQTMTVTVRSLATKDLTSSNVKRVVLKEFSIATLNGTVIAIIIGGLSFVYFDNSLLGFIISAAMIINMVMAGLAGILIPVGLDRINIDPALASSIFVTTVTDVIGFFAFLGLASIFLNVGAP</sequence>
<keyword evidence="7 8" id="KW-0472">Membrane</keyword>
<dbReference type="InterPro" id="IPR000644">
    <property type="entry name" value="CBS_dom"/>
</dbReference>
<dbReference type="InterPro" id="IPR046342">
    <property type="entry name" value="CBS_dom_sf"/>
</dbReference>
<dbReference type="Gene3D" id="3.10.580.10">
    <property type="entry name" value="CBS-domain"/>
    <property type="match status" value="1"/>
</dbReference>
<keyword evidence="4 8" id="KW-0812">Transmembrane</keyword>
<evidence type="ECO:0000256" key="5">
    <source>
        <dbReference type="ARBA" id="ARBA00022842"/>
    </source>
</evidence>
<evidence type="ECO:0000256" key="7">
    <source>
        <dbReference type="ARBA" id="ARBA00023136"/>
    </source>
</evidence>
<feature type="domain" description="CBS" evidence="9">
    <location>
        <begin position="221"/>
        <end position="277"/>
    </location>
</feature>
<dbReference type="SMART" id="SM00924">
    <property type="entry name" value="MgtE_N"/>
    <property type="match status" value="1"/>
</dbReference>
<keyword evidence="6 8" id="KW-1133">Transmembrane helix</keyword>
<feature type="transmembrane region" description="Helical" evidence="8">
    <location>
        <begin position="403"/>
        <end position="425"/>
    </location>
</feature>
<feature type="transmembrane region" description="Helical" evidence="8">
    <location>
        <begin position="376"/>
        <end position="397"/>
    </location>
</feature>
<dbReference type="Pfam" id="PF01769">
    <property type="entry name" value="MgtE"/>
    <property type="match status" value="1"/>
</dbReference>
<evidence type="ECO:0000256" key="1">
    <source>
        <dbReference type="ARBA" id="ARBA00004141"/>
    </source>
</evidence>